<dbReference type="EMBL" id="JBHTEB010000001">
    <property type="protein sequence ID" value="MFD0314265.1"/>
    <property type="molecule type" value="Genomic_DNA"/>
</dbReference>
<keyword evidence="5" id="KW-0408">Iron</keyword>
<keyword evidence="6" id="KW-0411">Iron-sulfur</keyword>
<dbReference type="SUPFAM" id="SSF50022">
    <property type="entry name" value="ISP domain"/>
    <property type="match status" value="1"/>
</dbReference>
<dbReference type="InterPro" id="IPR036922">
    <property type="entry name" value="Rieske_2Fe-2S_sf"/>
</dbReference>
<keyword evidence="11" id="KW-1185">Reference proteome</keyword>
<dbReference type="InterPro" id="IPR017941">
    <property type="entry name" value="Rieske_2Fe-2S"/>
</dbReference>
<organism evidence="10 11">
    <name type="scientific">Streptomyces flavalbus</name>
    <dbReference type="NCBI Taxonomy" id="2665155"/>
    <lineage>
        <taxon>Bacteria</taxon>
        <taxon>Bacillati</taxon>
        <taxon>Actinomycetota</taxon>
        <taxon>Actinomycetes</taxon>
        <taxon>Kitasatosporales</taxon>
        <taxon>Streptomycetaceae</taxon>
        <taxon>Streptomyces</taxon>
    </lineage>
</organism>
<dbReference type="Proteomes" id="UP001597023">
    <property type="component" value="Unassembled WGS sequence"/>
</dbReference>
<gene>
    <name evidence="10" type="ORF">ACFQZ6_08460</name>
</gene>
<evidence type="ECO:0000313" key="11">
    <source>
        <dbReference type="Proteomes" id="UP001597023"/>
    </source>
</evidence>
<dbReference type="RefSeq" id="WP_381606243.1">
    <property type="nucleotide sequence ID" value="NZ_JBHTEB010000001.1"/>
</dbReference>
<comment type="function">
    <text evidence="1">Iron-sulfur subunit of the cytochrome bc1 complex, an essential component of the respiratory electron transport chain required for ATP synthesis. The bc1 complex catalyzes the oxidation of menaquinol and the reduction of cytochrome c in the respiratory chain. The bc1 complex operates through a Q-cycle mechanism that couples electron transfer to generation of the proton gradient that drives ATP synthesis.</text>
</comment>
<dbReference type="PROSITE" id="PS51257">
    <property type="entry name" value="PROKAR_LIPOPROTEIN"/>
    <property type="match status" value="1"/>
</dbReference>
<dbReference type="Pfam" id="PF00355">
    <property type="entry name" value="Rieske"/>
    <property type="match status" value="1"/>
</dbReference>
<name>A0ABW2W456_9ACTN</name>
<keyword evidence="4" id="KW-0479">Metal-binding</keyword>
<accession>A0ABW2W456</accession>
<evidence type="ECO:0000256" key="8">
    <source>
        <dbReference type="ARBA" id="ARBA00029586"/>
    </source>
</evidence>
<dbReference type="Gene3D" id="2.102.10.10">
    <property type="entry name" value="Rieske [2Fe-2S] iron-sulphur domain"/>
    <property type="match status" value="1"/>
</dbReference>
<keyword evidence="7" id="KW-1015">Disulfide bond</keyword>
<dbReference type="PROSITE" id="PS51318">
    <property type="entry name" value="TAT"/>
    <property type="match status" value="1"/>
</dbReference>
<evidence type="ECO:0000256" key="5">
    <source>
        <dbReference type="ARBA" id="ARBA00023004"/>
    </source>
</evidence>
<evidence type="ECO:0000313" key="10">
    <source>
        <dbReference type="EMBL" id="MFD0314265.1"/>
    </source>
</evidence>
<protein>
    <recommendedName>
        <fullName evidence="2">Cytochrome bc1 complex Rieske iron-sulfur subunit</fullName>
    </recommendedName>
    <alternativeName>
        <fullName evidence="8">Cytochrome bc1 reductase complex subunit QcrA</fullName>
    </alternativeName>
</protein>
<dbReference type="PROSITE" id="PS51296">
    <property type="entry name" value="RIESKE"/>
    <property type="match status" value="1"/>
</dbReference>
<dbReference type="InterPro" id="IPR014349">
    <property type="entry name" value="Rieske_Fe-S_prot"/>
</dbReference>
<evidence type="ECO:0000256" key="4">
    <source>
        <dbReference type="ARBA" id="ARBA00022723"/>
    </source>
</evidence>
<dbReference type="PANTHER" id="PTHR10134">
    <property type="entry name" value="CYTOCHROME B-C1 COMPLEX SUBUNIT RIESKE, MITOCHONDRIAL"/>
    <property type="match status" value="1"/>
</dbReference>
<evidence type="ECO:0000256" key="7">
    <source>
        <dbReference type="ARBA" id="ARBA00023157"/>
    </source>
</evidence>
<comment type="caution">
    <text evidence="10">The sequence shown here is derived from an EMBL/GenBank/DDBJ whole genome shotgun (WGS) entry which is preliminary data.</text>
</comment>
<evidence type="ECO:0000256" key="1">
    <source>
        <dbReference type="ARBA" id="ARBA00002494"/>
    </source>
</evidence>
<dbReference type="InterPro" id="IPR006311">
    <property type="entry name" value="TAT_signal"/>
</dbReference>
<evidence type="ECO:0000259" key="9">
    <source>
        <dbReference type="PROSITE" id="PS51296"/>
    </source>
</evidence>
<evidence type="ECO:0000256" key="2">
    <source>
        <dbReference type="ARBA" id="ARBA00015816"/>
    </source>
</evidence>
<reference evidence="11" key="1">
    <citation type="journal article" date="2019" name="Int. J. Syst. Evol. Microbiol.">
        <title>The Global Catalogue of Microorganisms (GCM) 10K type strain sequencing project: providing services to taxonomists for standard genome sequencing and annotation.</title>
        <authorList>
            <consortium name="The Broad Institute Genomics Platform"/>
            <consortium name="The Broad Institute Genome Sequencing Center for Infectious Disease"/>
            <person name="Wu L."/>
            <person name="Ma J."/>
        </authorList>
    </citation>
    <scope>NUCLEOTIDE SEQUENCE [LARGE SCALE GENOMIC DNA]</scope>
    <source>
        <strain evidence="11">CGMCC 4.7400</strain>
    </source>
</reference>
<dbReference type="CDD" id="cd03467">
    <property type="entry name" value="Rieske"/>
    <property type="match status" value="1"/>
</dbReference>
<proteinExistence type="predicted"/>
<sequence>MSARPTPSRRTVLRGAALTPVAGLGAAACSPGSDRAKRALPTAPVELGAEAEVAEGGAKLYAEHNVVVGRSEDGALKAYSTICTHQQCAANKLEGTRLICPCHGSEFDVLTGEAVVPPATRPLQELPVRAEGGKIVAGPVA</sequence>
<evidence type="ECO:0000256" key="3">
    <source>
        <dbReference type="ARBA" id="ARBA00022714"/>
    </source>
</evidence>
<keyword evidence="3" id="KW-0001">2Fe-2S</keyword>
<feature type="domain" description="Rieske" evidence="9">
    <location>
        <begin position="45"/>
        <end position="137"/>
    </location>
</feature>
<evidence type="ECO:0000256" key="6">
    <source>
        <dbReference type="ARBA" id="ARBA00023014"/>
    </source>
</evidence>